<dbReference type="InterPro" id="IPR036291">
    <property type="entry name" value="NAD(P)-bd_dom_sf"/>
</dbReference>
<gene>
    <name evidence="5" type="ORF">OHC33_007763</name>
</gene>
<comment type="similarity">
    <text evidence="1">Belongs to the short-chain dehydrogenases/reductases (SDR) family.</text>
</comment>
<dbReference type="Proteomes" id="UP001316803">
    <property type="component" value="Unassembled WGS sequence"/>
</dbReference>
<evidence type="ECO:0008006" key="7">
    <source>
        <dbReference type="Google" id="ProtNLM"/>
    </source>
</evidence>
<dbReference type="EMBL" id="JAKLMC020000021">
    <property type="protein sequence ID" value="KAK5951345.1"/>
    <property type="molecule type" value="Genomic_DNA"/>
</dbReference>
<dbReference type="GO" id="GO:0016491">
    <property type="term" value="F:oxidoreductase activity"/>
    <property type="evidence" value="ECO:0007669"/>
    <property type="project" value="UniProtKB-KW"/>
</dbReference>
<evidence type="ECO:0000256" key="4">
    <source>
        <dbReference type="SAM" id="MobiDB-lite"/>
    </source>
</evidence>
<comment type="caution">
    <text evidence="5">The sequence shown here is derived from an EMBL/GenBank/DDBJ whole genome shotgun (WGS) entry which is preliminary data.</text>
</comment>
<proteinExistence type="inferred from homology"/>
<evidence type="ECO:0000313" key="6">
    <source>
        <dbReference type="Proteomes" id="UP001316803"/>
    </source>
</evidence>
<protein>
    <recommendedName>
        <fullName evidence="7">NAD(P)-binding protein</fullName>
    </recommendedName>
</protein>
<dbReference type="SUPFAM" id="SSF51735">
    <property type="entry name" value="NAD(P)-binding Rossmann-fold domains"/>
    <property type="match status" value="1"/>
</dbReference>
<feature type="region of interest" description="Disordered" evidence="4">
    <location>
        <begin position="11"/>
        <end position="31"/>
    </location>
</feature>
<accession>A0AAN8EK37</accession>
<dbReference type="AlphaFoldDB" id="A0AAN8EK37"/>
<keyword evidence="2" id="KW-0521">NADP</keyword>
<evidence type="ECO:0000256" key="3">
    <source>
        <dbReference type="ARBA" id="ARBA00023002"/>
    </source>
</evidence>
<dbReference type="InterPro" id="IPR002347">
    <property type="entry name" value="SDR_fam"/>
</dbReference>
<dbReference type="Pfam" id="PF13561">
    <property type="entry name" value="adh_short_C2"/>
    <property type="match status" value="1"/>
</dbReference>
<keyword evidence="6" id="KW-1185">Reference proteome</keyword>
<dbReference type="CDD" id="cd05233">
    <property type="entry name" value="SDR_c"/>
    <property type="match status" value="1"/>
</dbReference>
<organism evidence="5 6">
    <name type="scientific">Knufia fluminis</name>
    <dbReference type="NCBI Taxonomy" id="191047"/>
    <lineage>
        <taxon>Eukaryota</taxon>
        <taxon>Fungi</taxon>
        <taxon>Dikarya</taxon>
        <taxon>Ascomycota</taxon>
        <taxon>Pezizomycotina</taxon>
        <taxon>Eurotiomycetes</taxon>
        <taxon>Chaetothyriomycetidae</taxon>
        <taxon>Chaetothyriales</taxon>
        <taxon>Trichomeriaceae</taxon>
        <taxon>Knufia</taxon>
    </lineage>
</organism>
<dbReference type="PANTHER" id="PTHR24321">
    <property type="entry name" value="DEHYDROGENASES, SHORT CHAIN"/>
    <property type="match status" value="1"/>
</dbReference>
<evidence type="ECO:0000256" key="2">
    <source>
        <dbReference type="ARBA" id="ARBA00022857"/>
    </source>
</evidence>
<evidence type="ECO:0000256" key="1">
    <source>
        <dbReference type="ARBA" id="ARBA00006484"/>
    </source>
</evidence>
<dbReference type="PRINTS" id="PR00080">
    <property type="entry name" value="SDRFAMILY"/>
</dbReference>
<evidence type="ECO:0000313" key="5">
    <source>
        <dbReference type="EMBL" id="KAK5951345.1"/>
    </source>
</evidence>
<keyword evidence="3" id="KW-0560">Oxidoreductase</keyword>
<name>A0AAN8EK37_9EURO</name>
<dbReference type="FunFam" id="3.40.50.720:FF:000084">
    <property type="entry name" value="Short-chain dehydrogenase reductase"/>
    <property type="match status" value="1"/>
</dbReference>
<reference evidence="5 6" key="1">
    <citation type="submission" date="2022-12" db="EMBL/GenBank/DDBJ databases">
        <title>Genomic features and morphological characterization of a novel Knufia sp. strain isolated from spacecraft assembly facility.</title>
        <authorList>
            <person name="Teixeira M."/>
            <person name="Chander A.M."/>
            <person name="Stajich J.E."/>
            <person name="Venkateswaran K."/>
        </authorList>
    </citation>
    <scope>NUCLEOTIDE SEQUENCE [LARGE SCALE GENOMIC DNA]</scope>
    <source>
        <strain evidence="5 6">FJI-L2-BK-P2</strain>
    </source>
</reference>
<dbReference type="PANTHER" id="PTHR24321:SF12">
    <property type="entry name" value="SHORT-CHAIN DEHYDROGENASE_REDUCTASE FAMILY, PUTATIVE (AFU_ORTHOLOGUE AFUA_5G14340)-RELATED"/>
    <property type="match status" value="1"/>
</dbReference>
<dbReference type="Gene3D" id="3.40.50.720">
    <property type="entry name" value="NAD(P)-binding Rossmann-like Domain"/>
    <property type="match status" value="1"/>
</dbReference>
<dbReference type="PRINTS" id="PR00081">
    <property type="entry name" value="GDHRDH"/>
</dbReference>
<sequence length="291" mass="30575">MAELPGVALITGAGSGKSSPPLHTLTPVHPPEQPWLNLTPGIGQAVALAFLRAGCTNLTLIDMSTPGLQKTQSLLTEINSSANITLETGNTTDASFIDRAVENLLTKHGRLDYAVNCAGVMGPYLSTIDDSIESLDHVMNVNYKGTLLCSRAEIRAMLRNEPSGAEDIPGQRGAIVHIASAYGLFGAPRVTSYCASKGAILQLTRADAVDYSPRGIRINAVCPGLISTPATFDPDKAETMKPFEEIIGKHPMGRWGRASEVADACVFLCSGRASFVQGVALPVDGGWSAAG</sequence>